<evidence type="ECO:0000256" key="5">
    <source>
        <dbReference type="ARBA" id="ARBA00022723"/>
    </source>
</evidence>
<protein>
    <recommendedName>
        <fullName evidence="9">Inositol-1-monophosphatase</fullName>
        <ecNumber evidence="9">3.1.3.25</ecNumber>
    </recommendedName>
</protein>
<dbReference type="GO" id="GO:0046872">
    <property type="term" value="F:metal ion binding"/>
    <property type="evidence" value="ECO:0007669"/>
    <property type="project" value="UniProtKB-KW"/>
</dbReference>
<dbReference type="PANTHER" id="PTHR20854:SF4">
    <property type="entry name" value="INOSITOL-1-MONOPHOSPHATASE-RELATED"/>
    <property type="match status" value="1"/>
</dbReference>
<dbReference type="UniPathway" id="UPA00823">
    <property type="reaction ID" value="UER00788"/>
</dbReference>
<dbReference type="InterPro" id="IPR020552">
    <property type="entry name" value="Inositol_monoPase_Li-sen"/>
</dbReference>
<proteinExistence type="evidence at transcript level"/>
<dbReference type="GO" id="GO:0046854">
    <property type="term" value="P:phosphatidylinositol phosphate biosynthetic process"/>
    <property type="evidence" value="ECO:0007669"/>
    <property type="project" value="InterPro"/>
</dbReference>
<feature type="binding site" evidence="8">
    <location>
        <position position="221"/>
    </location>
    <ligand>
        <name>Mg(2+)</name>
        <dbReference type="ChEBI" id="CHEBI:18420"/>
        <label>1</label>
        <note>catalytic</note>
    </ligand>
</feature>
<evidence type="ECO:0000313" key="10">
    <source>
        <dbReference type="EMBL" id="JAC21229.1"/>
    </source>
</evidence>
<dbReference type="Gene3D" id="3.40.190.80">
    <property type="match status" value="1"/>
</dbReference>
<dbReference type="PRINTS" id="PR00378">
    <property type="entry name" value="LIIMPHPHTASE"/>
</dbReference>
<dbReference type="GO" id="GO:0008934">
    <property type="term" value="F:inositol monophosphate 1-phosphatase activity"/>
    <property type="evidence" value="ECO:0007669"/>
    <property type="project" value="InterPro"/>
</dbReference>
<dbReference type="FunFam" id="3.30.540.10:FF:000004">
    <property type="entry name" value="Inositol-1-monophosphatase"/>
    <property type="match status" value="1"/>
</dbReference>
<dbReference type="InterPro" id="IPR020583">
    <property type="entry name" value="Inositol_monoP_metal-BS"/>
</dbReference>
<evidence type="ECO:0000256" key="3">
    <source>
        <dbReference type="ARBA" id="ARBA00005152"/>
    </source>
</evidence>
<dbReference type="EC" id="3.1.3.25" evidence="9"/>
<evidence type="ECO:0000256" key="6">
    <source>
        <dbReference type="ARBA" id="ARBA00022801"/>
    </source>
</evidence>
<dbReference type="CDD" id="cd01639">
    <property type="entry name" value="IMPase"/>
    <property type="match status" value="1"/>
</dbReference>
<dbReference type="PRINTS" id="PR00377">
    <property type="entry name" value="IMPHPHTASES"/>
</dbReference>
<comment type="similarity">
    <text evidence="4 9">Belongs to the inositol monophosphatase superfamily.</text>
</comment>
<comment type="catalytic activity">
    <reaction evidence="1 9">
        <text>a myo-inositol phosphate + H2O = myo-inositol + phosphate</text>
        <dbReference type="Rhea" id="RHEA:24056"/>
        <dbReference type="ChEBI" id="CHEBI:15377"/>
        <dbReference type="ChEBI" id="CHEBI:17268"/>
        <dbReference type="ChEBI" id="CHEBI:43474"/>
        <dbReference type="ChEBI" id="CHEBI:84139"/>
        <dbReference type="EC" id="3.1.3.25"/>
    </reaction>
</comment>
<organism evidence="10">
    <name type="scientific">Amblyomma cajennense</name>
    <name type="common">Cayenne tick</name>
    <name type="synonym">Acarus cajennensis</name>
    <dbReference type="NCBI Taxonomy" id="34607"/>
    <lineage>
        <taxon>Eukaryota</taxon>
        <taxon>Metazoa</taxon>
        <taxon>Ecdysozoa</taxon>
        <taxon>Arthropoda</taxon>
        <taxon>Chelicerata</taxon>
        <taxon>Arachnida</taxon>
        <taxon>Acari</taxon>
        <taxon>Parasitiformes</taxon>
        <taxon>Ixodida</taxon>
        <taxon>Ixodoidea</taxon>
        <taxon>Ixodidae</taxon>
        <taxon>Amblyomminae</taxon>
        <taxon>Amblyomma</taxon>
    </lineage>
</organism>
<name>A0A023FJA2_AMBCJ</name>
<evidence type="ECO:0000256" key="1">
    <source>
        <dbReference type="ARBA" id="ARBA00001033"/>
    </source>
</evidence>
<comment type="cofactor">
    <cofactor evidence="2 8 9">
        <name>Mg(2+)</name>
        <dbReference type="ChEBI" id="CHEBI:18420"/>
    </cofactor>
</comment>
<dbReference type="PANTHER" id="PTHR20854">
    <property type="entry name" value="INOSITOL MONOPHOSPHATASE"/>
    <property type="match status" value="1"/>
</dbReference>
<dbReference type="AlphaFoldDB" id="A0A023FJA2"/>
<sequence length="275" mass="29741">MPGNQDIQLYFSRALELVKEAGTVVRKALGEGKQVDTKSEFSDLVTQYDKQVEQLLIGKLREQFPNHKFIGEESAVAGVKNQLTDNPTWIIDPIDGTTNFVHGFPVVAVSVALAVQKEVALGIVYNPVQDRMYTAIKGHGAFCNGSKLKVSGQDEISKALIISEVGSSRDAGHLQFVFQNMHNLMKQAQGLRCLGSAALDMCSVASGEADAMYEFGIHVWDIAAAALIVTEAGGVVMDTQGGPLNLMHRRVLCASSQVLANTISQILDHVQLESD</sequence>
<feature type="binding site" evidence="8">
    <location>
        <position position="95"/>
    </location>
    <ligand>
        <name>Mg(2+)</name>
        <dbReference type="ChEBI" id="CHEBI:18420"/>
        <label>1</label>
        <note>catalytic</note>
    </ligand>
</feature>
<reference evidence="10" key="1">
    <citation type="submission" date="2014-03" db="EMBL/GenBank/DDBJ databases">
        <title>The sialotranscriptome of Amblyomma triste, Amblyomma parvum and Amblyomma cajennense ticks, uncovered by 454-based RNA-seq.</title>
        <authorList>
            <person name="Garcia G.R."/>
            <person name="Gardinassi L.G."/>
            <person name="Ribeiro J.M."/>
            <person name="Anatriello E."/>
            <person name="Ferreira B.R."/>
            <person name="Moreira H.N."/>
            <person name="Mafra C."/>
            <person name="Olegario M.M."/>
            <person name="Szabo P.J."/>
            <person name="Miranda-Santos I.K."/>
            <person name="Maruyama S.R."/>
        </authorList>
    </citation>
    <scope>NUCLEOTIDE SEQUENCE</scope>
    <source>
        <strain evidence="10">Uberlandia</strain>
        <tissue evidence="10">Salivary glands</tissue>
    </source>
</reference>
<dbReference type="Gene3D" id="3.30.540.10">
    <property type="entry name" value="Fructose-1,6-Bisphosphatase, subunit A, domain 1"/>
    <property type="match status" value="1"/>
</dbReference>
<dbReference type="Pfam" id="PF00459">
    <property type="entry name" value="Inositol_P"/>
    <property type="match status" value="1"/>
</dbReference>
<accession>A0A023FJA2</accession>
<dbReference type="InterPro" id="IPR020550">
    <property type="entry name" value="Inositol_monophosphatase_CS"/>
</dbReference>
<evidence type="ECO:0000256" key="7">
    <source>
        <dbReference type="ARBA" id="ARBA00022842"/>
    </source>
</evidence>
<dbReference type="GO" id="GO:0006021">
    <property type="term" value="P:inositol biosynthetic process"/>
    <property type="evidence" value="ECO:0007669"/>
    <property type="project" value="UniProtKB-UniPathway"/>
</dbReference>
<evidence type="ECO:0000256" key="9">
    <source>
        <dbReference type="RuleBase" id="RU364068"/>
    </source>
</evidence>
<dbReference type="PROSITE" id="PS00629">
    <property type="entry name" value="IMP_1"/>
    <property type="match status" value="1"/>
</dbReference>
<keyword evidence="7 8" id="KW-0460">Magnesium</keyword>
<dbReference type="SUPFAM" id="SSF56655">
    <property type="entry name" value="Carbohydrate phosphatase"/>
    <property type="match status" value="1"/>
</dbReference>
<evidence type="ECO:0000256" key="8">
    <source>
        <dbReference type="PIRSR" id="PIRSR600760-2"/>
    </source>
</evidence>
<feature type="binding site" evidence="8">
    <location>
        <position position="92"/>
    </location>
    <ligand>
        <name>Mg(2+)</name>
        <dbReference type="ChEBI" id="CHEBI:18420"/>
        <label>1</label>
        <note>catalytic</note>
    </ligand>
</feature>
<feature type="binding site" evidence="8">
    <location>
        <position position="94"/>
    </location>
    <ligand>
        <name>Mg(2+)</name>
        <dbReference type="ChEBI" id="CHEBI:18420"/>
        <label>1</label>
        <note>catalytic</note>
    </ligand>
</feature>
<keyword evidence="5 8" id="KW-0479">Metal-binding</keyword>
<evidence type="ECO:0000256" key="2">
    <source>
        <dbReference type="ARBA" id="ARBA00001946"/>
    </source>
</evidence>
<dbReference type="GO" id="GO:0007165">
    <property type="term" value="P:signal transduction"/>
    <property type="evidence" value="ECO:0007669"/>
    <property type="project" value="TreeGrafter"/>
</dbReference>
<keyword evidence="6 9" id="KW-0378">Hydrolase</keyword>
<dbReference type="InterPro" id="IPR000760">
    <property type="entry name" value="Inositol_monophosphatase-like"/>
</dbReference>
<dbReference type="EMBL" id="GBBK01003253">
    <property type="protein sequence ID" value="JAC21229.1"/>
    <property type="molecule type" value="mRNA"/>
</dbReference>
<dbReference type="PROSITE" id="PS00630">
    <property type="entry name" value="IMP_2"/>
    <property type="match status" value="1"/>
</dbReference>
<feature type="binding site" evidence="8">
    <location>
        <position position="72"/>
    </location>
    <ligand>
        <name>Mg(2+)</name>
        <dbReference type="ChEBI" id="CHEBI:18420"/>
        <label>1</label>
        <note>catalytic</note>
    </ligand>
</feature>
<dbReference type="InterPro" id="IPR033942">
    <property type="entry name" value="IMPase"/>
</dbReference>
<comment type="pathway">
    <text evidence="3 9">Polyol metabolism; myo-inositol biosynthesis; myo-inositol from D-glucose 6-phosphate: step 2/2.</text>
</comment>
<evidence type="ECO:0000256" key="4">
    <source>
        <dbReference type="ARBA" id="ARBA00009759"/>
    </source>
</evidence>
<dbReference type="FunFam" id="3.40.190.80:FF:000002">
    <property type="entry name" value="Inositol-1-monophosphatase"/>
    <property type="match status" value="1"/>
</dbReference>